<dbReference type="Pfam" id="PF00076">
    <property type="entry name" value="RRM_1"/>
    <property type="match status" value="1"/>
</dbReference>
<name>F6H8J3_VITVI</name>
<feature type="region of interest" description="Disordered" evidence="5">
    <location>
        <begin position="778"/>
        <end position="798"/>
    </location>
</feature>
<evidence type="ECO:0000313" key="8">
    <source>
        <dbReference type="Proteomes" id="UP000009183"/>
    </source>
</evidence>
<reference evidence="8" key="1">
    <citation type="journal article" date="2007" name="Nature">
        <title>The grapevine genome sequence suggests ancestral hexaploidization in major angiosperm phyla.</title>
        <authorList>
            <consortium name="The French-Italian Public Consortium for Grapevine Genome Characterization."/>
            <person name="Jaillon O."/>
            <person name="Aury J.-M."/>
            <person name="Noel B."/>
            <person name="Policriti A."/>
            <person name="Clepet C."/>
            <person name="Casagrande A."/>
            <person name="Choisne N."/>
            <person name="Aubourg S."/>
            <person name="Vitulo N."/>
            <person name="Jubin C."/>
            <person name="Vezzi A."/>
            <person name="Legeai F."/>
            <person name="Hugueney P."/>
            <person name="Dasilva C."/>
            <person name="Horner D."/>
            <person name="Mica E."/>
            <person name="Jublot D."/>
            <person name="Poulain J."/>
            <person name="Bruyere C."/>
            <person name="Billault A."/>
            <person name="Segurens B."/>
            <person name="Gouyvenoux M."/>
            <person name="Ugarte E."/>
            <person name="Cattonaro F."/>
            <person name="Anthouard V."/>
            <person name="Vico V."/>
            <person name="Del Fabbro C."/>
            <person name="Alaux M."/>
            <person name="Di Gaspero G."/>
            <person name="Dumas V."/>
            <person name="Felice N."/>
            <person name="Paillard S."/>
            <person name="Juman I."/>
            <person name="Moroldo M."/>
            <person name="Scalabrin S."/>
            <person name="Canaguier A."/>
            <person name="Le Clainche I."/>
            <person name="Malacrida G."/>
            <person name="Durand E."/>
            <person name="Pesole G."/>
            <person name="Laucou V."/>
            <person name="Chatelet P."/>
            <person name="Merdinoglu D."/>
            <person name="Delledonne M."/>
            <person name="Pezzotti M."/>
            <person name="Lecharny A."/>
            <person name="Scarpelli C."/>
            <person name="Artiguenave F."/>
            <person name="Pe M.E."/>
            <person name="Valle G."/>
            <person name="Morgante M."/>
            <person name="Caboche M."/>
            <person name="Adam-Blondon A.-F."/>
            <person name="Weissenbach J."/>
            <person name="Quetier F."/>
            <person name="Wincker P."/>
        </authorList>
    </citation>
    <scope>NUCLEOTIDE SEQUENCE [LARGE SCALE GENOMIC DNA]</scope>
    <source>
        <strain evidence="8">cv. Pinot noir / PN40024</strain>
    </source>
</reference>
<dbReference type="GO" id="GO:0071004">
    <property type="term" value="C:U2-type prespliceosome"/>
    <property type="evidence" value="ECO:0000318"/>
    <property type="project" value="GO_Central"/>
</dbReference>
<proteinExistence type="predicted"/>
<dbReference type="FunCoup" id="F6H8J3">
    <property type="interactions" value="1001"/>
</dbReference>
<feature type="compositionally biased region" description="Basic and acidic residues" evidence="5">
    <location>
        <begin position="203"/>
        <end position="293"/>
    </location>
</feature>
<dbReference type="PROSITE" id="PS50102">
    <property type="entry name" value="RRM"/>
    <property type="match status" value="2"/>
</dbReference>
<sequence length="981" mass="109122">MIKRLYVYAFAVRLIAERSCGRVIVPVLFRDSLNFYQVVSLATDLMSRSNRPKEKYGKSTELYLDNFKEGTAARTRPFSFDEIMLRRKNKKLYGDVKDGAGEEGNISRKDIVKNVSDCYESDKGYKHNEDSFPGAINHSSEDFVKVSSRKKDENTSMKEGNLGNVKDKESHNSEDKLKAKPNKGMTDKSKEGKINQRVHGRKKIDERSRRSSDDSESEPEKKFSRDSVGKDRYADRSRKSEKESKRKHRTGEDEKNRERNSMKKHDPGKRHESEFLDRKERRESPPSRYEESRPKRRRSRSRERDKDRDKRSSSLSPRAQKRTSHHGREHAELSLHSLKDRSGRQHSDADRNRISNNGSSSHFRRHGGSASGLGGYSPRKRRTEAAIKTPSPTNRSPEKKSAGWDLPPSRTDGMNAGSVLSSLQVLKPTVSSNADELPSAVPVAVPVTATTAKPPLPRIYSDAVSKNKNVSIDSIQLTQATRPMRRLYVENLPVSSSEKALMECLNNFLLSSGINHVQGTPPCISCIIHKEKGQALVEFLTPEDASAALSFDGISFSGSILKIRRPKDFVDMTGVQEKLVAAPDAISDIVKDSPHKIFIGGISRALSSDMLMEIAAAFGPLKAYRFQVNEDLGEPCAFLEYVDQSVTLKACAGLNGMKLGGQVLTVVQAIPNALAMENTGNLPFYGIPEHAKPLLERPTQVLKLKNVVNPDDLSSLSEAELEEILEDIRLECTRFGTVKSVNIVKYNNSHVSTLEVYEAADNTGSNLGCDGNSMKAETLGGGTDNGSSDISGIKPPTDVKDLKEVDEVVERNSISDDKSLTDLIKNELCEPSHIDSNTAVKEPGCPDGSDDIPRGLPDQLNNMKHEVELRNDKAADVIQEDFIIKNKLMTVEEETNRKLLGTSAELDSSPGIKSDFTGKNDSEKGLCDLDDMFEVGCVLVEYGRTEASCMAAHCLHGRYFDDRVVVVGYVALDLYRMKFPR</sequence>
<dbReference type="SUPFAM" id="SSF54928">
    <property type="entry name" value="RNA-binding domain, RBD"/>
    <property type="match status" value="2"/>
</dbReference>
<feature type="compositionally biased region" description="Basic residues" evidence="5">
    <location>
        <begin position="319"/>
        <end position="328"/>
    </location>
</feature>
<feature type="domain" description="RRM" evidence="6">
    <location>
        <begin position="595"/>
        <end position="671"/>
    </location>
</feature>
<dbReference type="eggNOG" id="KOG0120">
    <property type="taxonomic scope" value="Eukaryota"/>
</dbReference>
<dbReference type="EMBL" id="FN595496">
    <property type="protein sequence ID" value="CCB48605.1"/>
    <property type="molecule type" value="Genomic_DNA"/>
</dbReference>
<evidence type="ECO:0000256" key="1">
    <source>
        <dbReference type="ARBA" id="ARBA00022664"/>
    </source>
</evidence>
<dbReference type="AlphaFoldDB" id="F6H8J3"/>
<dbReference type="FunFam" id="3.30.70.330:FF:001205">
    <property type="entry name" value="RNA-binding (RRM/RBD/RNP motifs) family protein"/>
    <property type="match status" value="1"/>
</dbReference>
<dbReference type="PANTHER" id="PTHR23139">
    <property type="entry name" value="RNA-BINDING PROTEIN"/>
    <property type="match status" value="1"/>
</dbReference>
<evidence type="ECO:0000256" key="3">
    <source>
        <dbReference type="ARBA" id="ARBA00023187"/>
    </source>
</evidence>
<gene>
    <name evidence="7" type="ordered locus">VIT_05s0049g01490</name>
</gene>
<dbReference type="GO" id="GO:0000245">
    <property type="term" value="P:spliceosomal complex assembly"/>
    <property type="evidence" value="ECO:0000318"/>
    <property type="project" value="GO_Central"/>
</dbReference>
<evidence type="ECO:0000256" key="4">
    <source>
        <dbReference type="PROSITE-ProRule" id="PRU00176"/>
    </source>
</evidence>
<feature type="compositionally biased region" description="Basic and acidic residues" evidence="5">
    <location>
        <begin position="165"/>
        <end position="178"/>
    </location>
</feature>
<keyword evidence="2 4" id="KW-0694">RNA-binding</keyword>
<feature type="region of interest" description="Disordered" evidence="5">
    <location>
        <begin position="144"/>
        <end position="412"/>
    </location>
</feature>
<dbReference type="SMART" id="SM00360">
    <property type="entry name" value="RRM"/>
    <property type="match status" value="2"/>
</dbReference>
<dbReference type="InterPro" id="IPR000504">
    <property type="entry name" value="RRM_dom"/>
</dbReference>
<feature type="compositionally biased region" description="Basic and acidic residues" evidence="5">
    <location>
        <begin position="144"/>
        <end position="156"/>
    </location>
</feature>
<evidence type="ECO:0000256" key="5">
    <source>
        <dbReference type="SAM" id="MobiDB-lite"/>
    </source>
</evidence>
<dbReference type="PaxDb" id="29760-VIT_05s0049g01490.t01"/>
<evidence type="ECO:0000259" key="6">
    <source>
        <dbReference type="PROSITE" id="PS50102"/>
    </source>
</evidence>
<dbReference type="HOGENOM" id="CLU_012807_0_0_1"/>
<feature type="domain" description="RRM" evidence="6">
    <location>
        <begin position="485"/>
        <end position="568"/>
    </location>
</feature>
<organism evidence="7 8">
    <name type="scientific">Vitis vinifera</name>
    <name type="common">Grape</name>
    <dbReference type="NCBI Taxonomy" id="29760"/>
    <lineage>
        <taxon>Eukaryota</taxon>
        <taxon>Viridiplantae</taxon>
        <taxon>Streptophyta</taxon>
        <taxon>Embryophyta</taxon>
        <taxon>Tracheophyta</taxon>
        <taxon>Spermatophyta</taxon>
        <taxon>Magnoliopsida</taxon>
        <taxon>eudicotyledons</taxon>
        <taxon>Gunneridae</taxon>
        <taxon>Pentapetalae</taxon>
        <taxon>rosids</taxon>
        <taxon>Vitales</taxon>
        <taxon>Vitaceae</taxon>
        <taxon>Viteae</taxon>
        <taxon>Vitis</taxon>
    </lineage>
</organism>
<evidence type="ECO:0000256" key="2">
    <source>
        <dbReference type="ARBA" id="ARBA00022884"/>
    </source>
</evidence>
<dbReference type="STRING" id="29760.F6H8J3"/>
<dbReference type="GO" id="GO:0030628">
    <property type="term" value="F:pre-mRNA 3'-splice site binding"/>
    <property type="evidence" value="ECO:0000318"/>
    <property type="project" value="GO_Central"/>
</dbReference>
<dbReference type="GO" id="GO:0000243">
    <property type="term" value="C:commitment complex"/>
    <property type="evidence" value="ECO:0000318"/>
    <property type="project" value="GO_Central"/>
</dbReference>
<dbReference type="GO" id="GO:0089701">
    <property type="term" value="C:U2AF complex"/>
    <property type="evidence" value="ECO:0000318"/>
    <property type="project" value="GO_Central"/>
</dbReference>
<keyword evidence="3" id="KW-0508">mRNA splicing</keyword>
<evidence type="ECO:0000313" key="7">
    <source>
        <dbReference type="EMBL" id="CCB48605.1"/>
    </source>
</evidence>
<dbReference type="FunFam" id="3.30.70.330:FF:002219">
    <property type="match status" value="1"/>
</dbReference>
<dbReference type="FunFam" id="3.30.70.330:FF:000879">
    <property type="entry name" value="Splicing factor U2af large subunit A"/>
    <property type="match status" value="1"/>
</dbReference>
<feature type="compositionally biased region" description="Basic and acidic residues" evidence="5">
    <location>
        <begin position="185"/>
        <end position="194"/>
    </location>
</feature>
<dbReference type="InParanoid" id="F6H8J3"/>
<dbReference type="GO" id="GO:0016607">
    <property type="term" value="C:nuclear speck"/>
    <property type="evidence" value="ECO:0000318"/>
    <property type="project" value="GO_Central"/>
</dbReference>
<keyword evidence="1" id="KW-0507">mRNA processing</keyword>
<dbReference type="OrthoDB" id="10266058at2759"/>
<keyword evidence="8" id="KW-1185">Reference proteome</keyword>
<dbReference type="ExpressionAtlas" id="F6H8J3">
    <property type="expression patterns" value="baseline"/>
</dbReference>
<protein>
    <recommendedName>
        <fullName evidence="6">RRM domain-containing protein</fullName>
    </recommendedName>
</protein>
<feature type="compositionally biased region" description="Basic and acidic residues" evidence="5">
    <location>
        <begin position="329"/>
        <end position="353"/>
    </location>
</feature>
<dbReference type="InterPro" id="IPR035979">
    <property type="entry name" value="RBD_domain_sf"/>
</dbReference>
<feature type="compositionally biased region" description="Basic and acidic residues" evidence="5">
    <location>
        <begin position="302"/>
        <end position="312"/>
    </location>
</feature>
<dbReference type="Proteomes" id="UP000009183">
    <property type="component" value="Chromosome 5"/>
</dbReference>
<dbReference type="GO" id="GO:0008187">
    <property type="term" value="F:poly-pyrimidine tract binding"/>
    <property type="evidence" value="ECO:0000318"/>
    <property type="project" value="GO_Central"/>
</dbReference>
<dbReference type="InterPro" id="IPR012677">
    <property type="entry name" value="Nucleotide-bd_a/b_plait_sf"/>
</dbReference>
<dbReference type="Gene3D" id="3.30.70.330">
    <property type="match status" value="4"/>
</dbReference>
<accession>F6H8J3</accession>